<dbReference type="WBParaSite" id="RSKR_0000653100.1">
    <property type="protein sequence ID" value="RSKR_0000653100.1"/>
    <property type="gene ID" value="RSKR_0000653100"/>
</dbReference>
<accession>A0AC35U1I5</accession>
<dbReference type="Proteomes" id="UP000095286">
    <property type="component" value="Unplaced"/>
</dbReference>
<protein>
    <submittedName>
        <fullName evidence="2">Saposin B-type domain-containing protein</fullName>
    </submittedName>
</protein>
<organism evidence="1 2">
    <name type="scientific">Rhabditophanes sp. KR3021</name>
    <dbReference type="NCBI Taxonomy" id="114890"/>
    <lineage>
        <taxon>Eukaryota</taxon>
        <taxon>Metazoa</taxon>
        <taxon>Ecdysozoa</taxon>
        <taxon>Nematoda</taxon>
        <taxon>Chromadorea</taxon>
        <taxon>Rhabditida</taxon>
        <taxon>Tylenchina</taxon>
        <taxon>Panagrolaimomorpha</taxon>
        <taxon>Strongyloidoidea</taxon>
        <taxon>Alloionematidae</taxon>
        <taxon>Rhabditophanes</taxon>
    </lineage>
</organism>
<sequence length="127" mass="14113">MKTSLVVILALVALAYATPIQNKDKGGANCGLRYAKEHFEKLVAPRARASVTCEICLDIVQIIEMYSECEESYQDKKIDEYCKTHAGAFAIICVEMVDQIMAELEKDSSADASTVCTRVMKHDCHYA</sequence>
<name>A0AC35U1I5_9BILA</name>
<evidence type="ECO:0000313" key="2">
    <source>
        <dbReference type="WBParaSite" id="RSKR_0000653100.1"/>
    </source>
</evidence>
<proteinExistence type="predicted"/>
<evidence type="ECO:0000313" key="1">
    <source>
        <dbReference type="Proteomes" id="UP000095286"/>
    </source>
</evidence>
<reference evidence="2" key="1">
    <citation type="submission" date="2016-11" db="UniProtKB">
        <authorList>
            <consortium name="WormBaseParasite"/>
        </authorList>
    </citation>
    <scope>IDENTIFICATION</scope>
    <source>
        <strain evidence="2">KR3021</strain>
    </source>
</reference>